<keyword evidence="1" id="KW-1133">Transmembrane helix</keyword>
<evidence type="ECO:0000256" key="1">
    <source>
        <dbReference type="SAM" id="Phobius"/>
    </source>
</evidence>
<dbReference type="AlphaFoldDB" id="A0AA39WGF5"/>
<keyword evidence="1" id="KW-0472">Membrane</keyword>
<keyword evidence="1" id="KW-0812">Transmembrane</keyword>
<accession>A0AA39WGF5</accession>
<name>A0AA39WGF5_9PEZI</name>
<dbReference type="Proteomes" id="UP001174934">
    <property type="component" value="Unassembled WGS sequence"/>
</dbReference>
<feature type="transmembrane region" description="Helical" evidence="1">
    <location>
        <begin position="138"/>
        <end position="162"/>
    </location>
</feature>
<protein>
    <recommendedName>
        <fullName evidence="4">Transmembrane protein</fullName>
    </recommendedName>
</protein>
<comment type="caution">
    <text evidence="2">The sequence shown here is derived from an EMBL/GenBank/DDBJ whole genome shotgun (WGS) entry which is preliminary data.</text>
</comment>
<sequence length="202" mass="21511">MYRTNNFGWKLTHVLCTLSHLGLIVGGAIAYVYNLGKETQTRSLQLRNLVTSHMNSPCGVVLNDRLSYATASGASGPFAGFEFEFDVSTHALPISCMAIGVLGLVINIGLLATLLAVEKAEVTLTEGEQHWRRQIATFFSCVFNLLLAGAGVGLACGLGMKVAGSTSLIAPLVWASIQAPLCLTTALFDGVKNHRDGKDLLD</sequence>
<evidence type="ECO:0008006" key="4">
    <source>
        <dbReference type="Google" id="ProtNLM"/>
    </source>
</evidence>
<feature type="transmembrane region" description="Helical" evidence="1">
    <location>
        <begin position="12"/>
        <end position="33"/>
    </location>
</feature>
<keyword evidence="3" id="KW-1185">Reference proteome</keyword>
<evidence type="ECO:0000313" key="2">
    <source>
        <dbReference type="EMBL" id="KAK0614895.1"/>
    </source>
</evidence>
<reference evidence="2" key="1">
    <citation type="submission" date="2023-06" db="EMBL/GenBank/DDBJ databases">
        <title>Genome-scale phylogeny and comparative genomics of the fungal order Sordariales.</title>
        <authorList>
            <consortium name="Lawrence Berkeley National Laboratory"/>
            <person name="Hensen N."/>
            <person name="Bonometti L."/>
            <person name="Westerberg I."/>
            <person name="Brannstrom I.O."/>
            <person name="Guillou S."/>
            <person name="Cros-Aarteil S."/>
            <person name="Calhoun S."/>
            <person name="Haridas S."/>
            <person name="Kuo A."/>
            <person name="Mondo S."/>
            <person name="Pangilinan J."/>
            <person name="Riley R."/>
            <person name="LaButti K."/>
            <person name="Andreopoulos B."/>
            <person name="Lipzen A."/>
            <person name="Chen C."/>
            <person name="Yanf M."/>
            <person name="Daum C."/>
            <person name="Ng V."/>
            <person name="Clum A."/>
            <person name="Steindorff A."/>
            <person name="Ohm R."/>
            <person name="Martin F."/>
            <person name="Silar P."/>
            <person name="Natvig D."/>
            <person name="Lalanne C."/>
            <person name="Gautier V."/>
            <person name="Ament-velasquez S.L."/>
            <person name="Kruys A."/>
            <person name="Hutchinson M.I."/>
            <person name="Powell A.J."/>
            <person name="Barry K."/>
            <person name="Miller A.N."/>
            <person name="Grigoriev I.V."/>
            <person name="Debuchy R."/>
            <person name="Gladieux P."/>
            <person name="Thoren M.H."/>
            <person name="Johannesson H."/>
        </authorList>
    </citation>
    <scope>NUCLEOTIDE SEQUENCE</scope>
    <source>
        <strain evidence="2">SMH3391-2</strain>
    </source>
</reference>
<feature type="transmembrane region" description="Helical" evidence="1">
    <location>
        <begin position="168"/>
        <end position="188"/>
    </location>
</feature>
<proteinExistence type="predicted"/>
<gene>
    <name evidence="2" type="ORF">B0T17DRAFT_592774</name>
</gene>
<dbReference type="EMBL" id="JAULSR010000007">
    <property type="protein sequence ID" value="KAK0614895.1"/>
    <property type="molecule type" value="Genomic_DNA"/>
</dbReference>
<feature type="transmembrane region" description="Helical" evidence="1">
    <location>
        <begin position="91"/>
        <end position="117"/>
    </location>
</feature>
<organism evidence="2 3">
    <name type="scientific">Bombardia bombarda</name>
    <dbReference type="NCBI Taxonomy" id="252184"/>
    <lineage>
        <taxon>Eukaryota</taxon>
        <taxon>Fungi</taxon>
        <taxon>Dikarya</taxon>
        <taxon>Ascomycota</taxon>
        <taxon>Pezizomycotina</taxon>
        <taxon>Sordariomycetes</taxon>
        <taxon>Sordariomycetidae</taxon>
        <taxon>Sordariales</taxon>
        <taxon>Lasiosphaeriaceae</taxon>
        <taxon>Bombardia</taxon>
    </lineage>
</organism>
<evidence type="ECO:0000313" key="3">
    <source>
        <dbReference type="Proteomes" id="UP001174934"/>
    </source>
</evidence>